<organism evidence="2 3">
    <name type="scientific">Spiroplasma phoeniceum P40</name>
    <dbReference type="NCBI Taxonomy" id="1276259"/>
    <lineage>
        <taxon>Bacteria</taxon>
        <taxon>Bacillati</taxon>
        <taxon>Mycoplasmatota</taxon>
        <taxon>Mollicutes</taxon>
        <taxon>Entomoplasmatales</taxon>
        <taxon>Spiroplasmataceae</taxon>
        <taxon>Spiroplasma</taxon>
    </lineage>
</organism>
<dbReference type="AlphaFoldDB" id="A0A345DMN6"/>
<evidence type="ECO:0000313" key="2">
    <source>
        <dbReference type="EMBL" id="AXF95474.1"/>
    </source>
</evidence>
<evidence type="ECO:0000313" key="3">
    <source>
        <dbReference type="Proteomes" id="UP000253689"/>
    </source>
</evidence>
<accession>A0A345DMN6</accession>
<feature type="compositionally biased region" description="Basic and acidic residues" evidence="1">
    <location>
        <begin position="151"/>
        <end position="160"/>
    </location>
</feature>
<reference evidence="3" key="1">
    <citation type="submission" date="2018-07" db="EMBL/GenBank/DDBJ databases">
        <title>Complete Genome Sequence of Spiroplasma phoeniceum.</title>
        <authorList>
            <person name="Davis R.E."/>
            <person name="Shao J.Y."/>
            <person name="Zhao Y."/>
            <person name="Silver A."/>
            <person name="Stump z."/>
            <person name="Gasparich G."/>
        </authorList>
    </citation>
    <scope>NUCLEOTIDE SEQUENCE [LARGE SCALE GENOMIC DNA]</scope>
    <source>
        <strain evidence="3">P40</strain>
    </source>
</reference>
<dbReference type="NCBIfam" id="NF038029">
    <property type="entry name" value="LP_plasma"/>
    <property type="match status" value="1"/>
</dbReference>
<dbReference type="Proteomes" id="UP000253689">
    <property type="component" value="Chromosome"/>
</dbReference>
<gene>
    <name evidence="2" type="ORF">SDAV_00480</name>
</gene>
<feature type="region of interest" description="Disordered" evidence="1">
    <location>
        <begin position="30"/>
        <end position="62"/>
    </location>
</feature>
<dbReference type="KEGG" id="sphh:SDAV_00480"/>
<proteinExistence type="predicted"/>
<dbReference type="InterPro" id="IPR022160">
    <property type="entry name" value="Phage_1-C74_Orf1"/>
</dbReference>
<dbReference type="Pfam" id="PF12461">
    <property type="entry name" value="DUF3688"/>
    <property type="match status" value="1"/>
</dbReference>
<dbReference type="EMBL" id="CP031088">
    <property type="protein sequence ID" value="AXF95474.1"/>
    <property type="molecule type" value="Genomic_DNA"/>
</dbReference>
<name>A0A345DMN6_9MOLU</name>
<dbReference type="InterPro" id="IPR054816">
    <property type="entry name" value="Lipoprotein_mollicutes-type_CS"/>
</dbReference>
<evidence type="ECO:0000256" key="1">
    <source>
        <dbReference type="SAM" id="MobiDB-lite"/>
    </source>
</evidence>
<dbReference type="RefSeq" id="WP_114564392.1">
    <property type="nucleotide sequence ID" value="NZ_CP031088.1"/>
</dbReference>
<feature type="region of interest" description="Disordered" evidence="1">
    <location>
        <begin position="140"/>
        <end position="160"/>
    </location>
</feature>
<sequence length="160" mass="18463">MKRILSIIGAIGLTATSTTTLIGCEKYEKANNNENGKSNKPKPKPEKPELPQQPPKDSNWKLIDKNNINNQFSIYDEKWYIIIAKNTTNQSIEIIKFKNNQNEKSISPIINNTFYIYPIYNNWYSIINLYCWDGDGEPETPTIDKNTGEITDWKEQKGTE</sequence>
<keyword evidence="3" id="KW-1185">Reference proteome</keyword>
<dbReference type="PROSITE" id="PS51257">
    <property type="entry name" value="PROKAR_LIPOPROTEIN"/>
    <property type="match status" value="1"/>
</dbReference>
<protein>
    <submittedName>
        <fullName evidence="2">Spiroplasma plectrovirus-related protein</fullName>
    </submittedName>
</protein>